<evidence type="ECO:0000256" key="1">
    <source>
        <dbReference type="SAM" id="MobiDB-lite"/>
    </source>
</evidence>
<name>A0A9N9LWV3_9HELO</name>
<comment type="caution">
    <text evidence="2">The sequence shown here is derived from an EMBL/GenBank/DDBJ whole genome shotgun (WGS) entry which is preliminary data.</text>
</comment>
<organism evidence="2 3">
    <name type="scientific">Hymenoscyphus albidus</name>
    <dbReference type="NCBI Taxonomy" id="595503"/>
    <lineage>
        <taxon>Eukaryota</taxon>
        <taxon>Fungi</taxon>
        <taxon>Dikarya</taxon>
        <taxon>Ascomycota</taxon>
        <taxon>Pezizomycotina</taxon>
        <taxon>Leotiomycetes</taxon>
        <taxon>Helotiales</taxon>
        <taxon>Helotiaceae</taxon>
        <taxon>Hymenoscyphus</taxon>
    </lineage>
</organism>
<keyword evidence="3" id="KW-1185">Reference proteome</keyword>
<reference evidence="2" key="1">
    <citation type="submission" date="2021-07" db="EMBL/GenBank/DDBJ databases">
        <authorList>
            <person name="Durling M."/>
        </authorList>
    </citation>
    <scope>NUCLEOTIDE SEQUENCE</scope>
</reference>
<evidence type="ECO:0000313" key="2">
    <source>
        <dbReference type="EMBL" id="CAG8981333.1"/>
    </source>
</evidence>
<proteinExistence type="predicted"/>
<feature type="region of interest" description="Disordered" evidence="1">
    <location>
        <begin position="1"/>
        <end position="51"/>
    </location>
</feature>
<feature type="compositionally biased region" description="Acidic residues" evidence="1">
    <location>
        <begin position="1"/>
        <end position="11"/>
    </location>
</feature>
<dbReference type="AlphaFoldDB" id="A0A9N9LWV3"/>
<dbReference type="Proteomes" id="UP000701801">
    <property type="component" value="Unassembled WGS sequence"/>
</dbReference>
<sequence length="114" mass="12571">MSEQYVSDEEMDPRNSSPIPGSAYEDSGDDGKKSSRKTKSNAKSKSKIFPDKKSTGEKIVSVKLNGAEYINLSLRHIREAFQAGTNPTQSDFQFVQAFHGSVPKVVIQQRAFSA</sequence>
<evidence type="ECO:0000313" key="3">
    <source>
        <dbReference type="Proteomes" id="UP000701801"/>
    </source>
</evidence>
<feature type="compositionally biased region" description="Basic residues" evidence="1">
    <location>
        <begin position="34"/>
        <end position="46"/>
    </location>
</feature>
<gene>
    <name evidence="2" type="ORF">HYALB_00005134</name>
</gene>
<dbReference type="EMBL" id="CAJVRM010000463">
    <property type="protein sequence ID" value="CAG8981333.1"/>
    <property type="molecule type" value="Genomic_DNA"/>
</dbReference>
<accession>A0A9N9LWV3</accession>
<protein>
    <submittedName>
        <fullName evidence="2">Uncharacterized protein</fullName>
    </submittedName>
</protein>